<name>A0A0C9ZE78_9AGAM</name>
<evidence type="ECO:0000313" key="2">
    <source>
        <dbReference type="EMBL" id="KIK24229.1"/>
    </source>
</evidence>
<keyword evidence="3" id="KW-1185">Reference proteome</keyword>
<proteinExistence type="predicted"/>
<gene>
    <name evidence="2" type="ORF">PISMIDRAFT_678411</name>
</gene>
<evidence type="ECO:0000313" key="3">
    <source>
        <dbReference type="Proteomes" id="UP000054018"/>
    </source>
</evidence>
<dbReference type="HOGENOM" id="CLU_084280_4_1_1"/>
<organism evidence="2 3">
    <name type="scientific">Pisolithus microcarpus 441</name>
    <dbReference type="NCBI Taxonomy" id="765257"/>
    <lineage>
        <taxon>Eukaryota</taxon>
        <taxon>Fungi</taxon>
        <taxon>Dikarya</taxon>
        <taxon>Basidiomycota</taxon>
        <taxon>Agaricomycotina</taxon>
        <taxon>Agaricomycetes</taxon>
        <taxon>Agaricomycetidae</taxon>
        <taxon>Boletales</taxon>
        <taxon>Sclerodermatineae</taxon>
        <taxon>Pisolithaceae</taxon>
        <taxon>Pisolithus</taxon>
    </lineage>
</organism>
<dbReference type="AlphaFoldDB" id="A0A0C9ZE78"/>
<evidence type="ECO:0000259" key="1">
    <source>
        <dbReference type="Pfam" id="PF20236"/>
    </source>
</evidence>
<reference evidence="3" key="2">
    <citation type="submission" date="2015-01" db="EMBL/GenBank/DDBJ databases">
        <title>Evolutionary Origins and Diversification of the Mycorrhizal Mutualists.</title>
        <authorList>
            <consortium name="DOE Joint Genome Institute"/>
            <consortium name="Mycorrhizal Genomics Consortium"/>
            <person name="Kohler A."/>
            <person name="Kuo A."/>
            <person name="Nagy L.G."/>
            <person name="Floudas D."/>
            <person name="Copeland A."/>
            <person name="Barry K.W."/>
            <person name="Cichocki N."/>
            <person name="Veneault-Fourrey C."/>
            <person name="LaButti K."/>
            <person name="Lindquist E.A."/>
            <person name="Lipzen A."/>
            <person name="Lundell T."/>
            <person name="Morin E."/>
            <person name="Murat C."/>
            <person name="Riley R."/>
            <person name="Ohm R."/>
            <person name="Sun H."/>
            <person name="Tunlid A."/>
            <person name="Henrissat B."/>
            <person name="Grigoriev I.V."/>
            <person name="Hibbett D.S."/>
            <person name="Martin F."/>
        </authorList>
    </citation>
    <scope>NUCLEOTIDE SEQUENCE [LARGE SCALE GENOMIC DNA]</scope>
    <source>
        <strain evidence="3">441</strain>
    </source>
</reference>
<protein>
    <recommendedName>
        <fullName evidence="1">DUF6593 domain-containing protein</fullName>
    </recommendedName>
</protein>
<dbReference type="EMBL" id="KN833718">
    <property type="protein sequence ID" value="KIK24229.1"/>
    <property type="molecule type" value="Genomic_DNA"/>
</dbReference>
<sequence length="186" mass="22003">MLLTLSSENVRNTTFTSDTGQPLYVCSTPFFFGRWTTKIRKYVSDDFQLEMKDRFEVVGKIGWSVFGSAVFRIGGKDLKSDSFLRRHGITGRKRTFKGPDGRRYRWDMHRRVVVLSLDDPTRRVVARYRRATSGSFNILGMESTKACLEVSREVEHMLDLVILTFTYVEKLRMDREWWEKRGRRRR</sequence>
<reference evidence="2 3" key="1">
    <citation type="submission" date="2014-04" db="EMBL/GenBank/DDBJ databases">
        <authorList>
            <consortium name="DOE Joint Genome Institute"/>
            <person name="Kuo A."/>
            <person name="Kohler A."/>
            <person name="Costa M.D."/>
            <person name="Nagy L.G."/>
            <person name="Floudas D."/>
            <person name="Copeland A."/>
            <person name="Barry K.W."/>
            <person name="Cichocki N."/>
            <person name="Veneault-Fourrey C."/>
            <person name="LaButti K."/>
            <person name="Lindquist E.A."/>
            <person name="Lipzen A."/>
            <person name="Lundell T."/>
            <person name="Morin E."/>
            <person name="Murat C."/>
            <person name="Sun H."/>
            <person name="Tunlid A."/>
            <person name="Henrissat B."/>
            <person name="Grigoriev I.V."/>
            <person name="Hibbett D.S."/>
            <person name="Martin F."/>
            <person name="Nordberg H.P."/>
            <person name="Cantor M.N."/>
            <person name="Hua S.X."/>
        </authorList>
    </citation>
    <scope>NUCLEOTIDE SEQUENCE [LARGE SCALE GENOMIC DNA]</scope>
    <source>
        <strain evidence="2 3">441</strain>
    </source>
</reference>
<dbReference type="OrthoDB" id="3360976at2759"/>
<accession>A0A0C9ZE78</accession>
<dbReference type="STRING" id="765257.A0A0C9ZE78"/>
<dbReference type="Proteomes" id="UP000054018">
    <property type="component" value="Unassembled WGS sequence"/>
</dbReference>
<feature type="domain" description="DUF6593" evidence="1">
    <location>
        <begin position="9"/>
        <end position="173"/>
    </location>
</feature>
<dbReference type="Pfam" id="PF20236">
    <property type="entry name" value="DUF6593"/>
    <property type="match status" value="1"/>
</dbReference>
<dbReference type="InterPro" id="IPR046528">
    <property type="entry name" value="DUF6593"/>
</dbReference>